<dbReference type="GO" id="GO:0005524">
    <property type="term" value="F:ATP binding"/>
    <property type="evidence" value="ECO:0007669"/>
    <property type="project" value="UniProtKB-KW"/>
</dbReference>
<organism evidence="9 10">
    <name type="scientific">Desemzia incerta</name>
    <dbReference type="NCBI Taxonomy" id="82801"/>
    <lineage>
        <taxon>Bacteria</taxon>
        <taxon>Bacillati</taxon>
        <taxon>Bacillota</taxon>
        <taxon>Bacilli</taxon>
        <taxon>Lactobacillales</taxon>
        <taxon>Carnobacteriaceae</taxon>
        <taxon>Desemzia</taxon>
    </lineage>
</organism>
<evidence type="ECO:0000259" key="8">
    <source>
        <dbReference type="PROSITE" id="PS50893"/>
    </source>
</evidence>
<proteinExistence type="inferred from homology"/>
<dbReference type="AlphaFoldDB" id="A0A1I5UWE7"/>
<dbReference type="Gene3D" id="3.40.50.300">
    <property type="entry name" value="P-loop containing nucleotide triphosphate hydrolases"/>
    <property type="match status" value="2"/>
</dbReference>
<evidence type="ECO:0000256" key="1">
    <source>
        <dbReference type="ARBA" id="ARBA00004202"/>
    </source>
</evidence>
<evidence type="ECO:0000256" key="3">
    <source>
        <dbReference type="ARBA" id="ARBA00022448"/>
    </source>
</evidence>
<dbReference type="STRING" id="82801.SAMN04488506_0218"/>
<dbReference type="InterPro" id="IPR013563">
    <property type="entry name" value="Oligopep_ABC_C"/>
</dbReference>
<dbReference type="PROSITE" id="PS00211">
    <property type="entry name" value="ABC_TRANSPORTER_1"/>
    <property type="match status" value="2"/>
</dbReference>
<evidence type="ECO:0000256" key="4">
    <source>
        <dbReference type="ARBA" id="ARBA00022741"/>
    </source>
</evidence>
<comment type="similarity">
    <text evidence="2">Belongs to the ABC transporter superfamily.</text>
</comment>
<keyword evidence="6" id="KW-0571">Peptide transport</keyword>
<evidence type="ECO:0000256" key="7">
    <source>
        <dbReference type="ARBA" id="ARBA00022927"/>
    </source>
</evidence>
<keyword evidence="7" id="KW-0653">Protein transport</keyword>
<feature type="domain" description="ABC transporter" evidence="8">
    <location>
        <begin position="5"/>
        <end position="256"/>
    </location>
</feature>
<dbReference type="PROSITE" id="PS50893">
    <property type="entry name" value="ABC_TRANSPORTER_2"/>
    <property type="match status" value="2"/>
</dbReference>
<dbReference type="PANTHER" id="PTHR43776">
    <property type="entry name" value="TRANSPORT ATP-BINDING PROTEIN"/>
    <property type="match status" value="1"/>
</dbReference>
<reference evidence="9 10" key="1">
    <citation type="submission" date="2016-10" db="EMBL/GenBank/DDBJ databases">
        <authorList>
            <person name="de Groot N.N."/>
        </authorList>
    </citation>
    <scope>NUCLEOTIDE SEQUENCE [LARGE SCALE GENOMIC DNA]</scope>
    <source>
        <strain evidence="9 10">DSM 20581</strain>
    </source>
</reference>
<dbReference type="OrthoDB" id="9802264at2"/>
<dbReference type="NCBIfam" id="NF008453">
    <property type="entry name" value="PRK11308.1"/>
    <property type="match status" value="2"/>
</dbReference>
<dbReference type="PANTHER" id="PTHR43776:SF7">
    <property type="entry name" value="D,D-DIPEPTIDE TRANSPORT ATP-BINDING PROTEIN DDPF-RELATED"/>
    <property type="match status" value="1"/>
</dbReference>
<dbReference type="InterPro" id="IPR017871">
    <property type="entry name" value="ABC_transporter-like_CS"/>
</dbReference>
<evidence type="ECO:0000256" key="6">
    <source>
        <dbReference type="ARBA" id="ARBA00022856"/>
    </source>
</evidence>
<dbReference type="GO" id="GO:0005886">
    <property type="term" value="C:plasma membrane"/>
    <property type="evidence" value="ECO:0007669"/>
    <property type="project" value="UniProtKB-SubCell"/>
</dbReference>
<gene>
    <name evidence="9" type="ORF">SAMN04488506_0218</name>
</gene>
<dbReference type="InterPro" id="IPR050319">
    <property type="entry name" value="ABC_transp_ATP-bind"/>
</dbReference>
<dbReference type="EMBL" id="FOXW01000001">
    <property type="protein sequence ID" value="SFP99357.1"/>
    <property type="molecule type" value="Genomic_DNA"/>
</dbReference>
<dbReference type="Pfam" id="PF00005">
    <property type="entry name" value="ABC_tran"/>
    <property type="match status" value="2"/>
</dbReference>
<dbReference type="GO" id="GO:0015833">
    <property type="term" value="P:peptide transport"/>
    <property type="evidence" value="ECO:0007669"/>
    <property type="project" value="UniProtKB-KW"/>
</dbReference>
<comment type="subcellular location">
    <subcellularLocation>
        <location evidence="1">Cell membrane</location>
        <topology evidence="1">Peripheral membrane protein</topology>
    </subcellularLocation>
</comment>
<dbReference type="GO" id="GO:0055085">
    <property type="term" value="P:transmembrane transport"/>
    <property type="evidence" value="ECO:0007669"/>
    <property type="project" value="UniProtKB-ARBA"/>
</dbReference>
<keyword evidence="5 9" id="KW-0067">ATP-binding</keyword>
<dbReference type="InterPro" id="IPR003439">
    <property type="entry name" value="ABC_transporter-like_ATP-bd"/>
</dbReference>
<dbReference type="SMART" id="SM00382">
    <property type="entry name" value="AAA"/>
    <property type="match status" value="2"/>
</dbReference>
<keyword evidence="4" id="KW-0547">Nucleotide-binding</keyword>
<dbReference type="Proteomes" id="UP000199136">
    <property type="component" value="Unassembled WGS sequence"/>
</dbReference>
<dbReference type="RefSeq" id="WP_092479300.1">
    <property type="nucleotide sequence ID" value="NZ_FOXW01000001.1"/>
</dbReference>
<evidence type="ECO:0000313" key="10">
    <source>
        <dbReference type="Proteomes" id="UP000199136"/>
    </source>
</evidence>
<feature type="domain" description="ABC transporter" evidence="8">
    <location>
        <begin position="286"/>
        <end position="531"/>
    </location>
</feature>
<dbReference type="GO" id="GO:0015031">
    <property type="term" value="P:protein transport"/>
    <property type="evidence" value="ECO:0007669"/>
    <property type="project" value="UniProtKB-KW"/>
</dbReference>
<dbReference type="CDD" id="cd03257">
    <property type="entry name" value="ABC_NikE_OppD_transporters"/>
    <property type="match status" value="2"/>
</dbReference>
<dbReference type="InterPro" id="IPR003593">
    <property type="entry name" value="AAA+_ATPase"/>
</dbReference>
<sequence>METLLNVTNLSVSFTTGSNTQQVTSEVSFSVQKGETIGIVGESGSGKSVTARSIMGLLAPNAYVHPESNIVFMGKNLLNMTERKMQEIRGKDIGMIFQDPMTSLNPTMTVGSQITETLLFHEKLSKKEAEAQAKDIMRHVGITDVDVRYKQYAHEFSGGMRQRMMIALALVCKPALLIADEPTTALDVTIQAQILDLLKEVQEKFGTAIILITHDFGVVANMCDQVLVMKNGQVVETGETKDVFQHPKETYTKMLLAAIPNLHKEKTAQQKKKLAEIHSGKREKLLEISHLEKHFPLGKTGLLKAVDDISFAIYEGETLGLVGESGSGKSTTGRTILRLHEATGGETLYKGFDLNHLSPKELKTMRKHMQIIFQDPYASLNPRMKIQDIIGEALDIHHLAKNKKKRNEKVAELLRLVGLDEIFAQRYPHEFSGGQRQRVGIARALAVDPAFIVLDEPLSALDASIQTQIVELLEELQEKLGLTYLFIAHDLAMVKQISDRVAVMYNGQIVELADAEELFSNPIHPYTKKLLSAIPVPDPVYETSKKMTSLVTDEKADFYPKNSVFKEVAAHHWVAQTAERE</sequence>
<accession>A0A1I5UWE7</accession>
<dbReference type="FunFam" id="3.40.50.300:FF:000016">
    <property type="entry name" value="Oligopeptide ABC transporter ATP-binding component"/>
    <property type="match status" value="2"/>
</dbReference>
<keyword evidence="10" id="KW-1185">Reference proteome</keyword>
<keyword evidence="3" id="KW-0813">Transport</keyword>
<evidence type="ECO:0000313" key="9">
    <source>
        <dbReference type="EMBL" id="SFP99357.1"/>
    </source>
</evidence>
<protein>
    <submittedName>
        <fullName evidence="9">Peptide/nickel transport system ATP-binding protein</fullName>
    </submittedName>
</protein>
<dbReference type="InterPro" id="IPR027417">
    <property type="entry name" value="P-loop_NTPase"/>
</dbReference>
<dbReference type="GO" id="GO:0016887">
    <property type="term" value="F:ATP hydrolysis activity"/>
    <property type="evidence" value="ECO:0007669"/>
    <property type="project" value="InterPro"/>
</dbReference>
<evidence type="ECO:0000256" key="5">
    <source>
        <dbReference type="ARBA" id="ARBA00022840"/>
    </source>
</evidence>
<dbReference type="SUPFAM" id="SSF52540">
    <property type="entry name" value="P-loop containing nucleoside triphosphate hydrolases"/>
    <property type="match status" value="2"/>
</dbReference>
<dbReference type="NCBIfam" id="NF007739">
    <property type="entry name" value="PRK10419.1"/>
    <property type="match status" value="2"/>
</dbReference>
<evidence type="ECO:0000256" key="2">
    <source>
        <dbReference type="ARBA" id="ARBA00005417"/>
    </source>
</evidence>
<name>A0A1I5UWE7_9LACT</name>
<dbReference type="Pfam" id="PF08352">
    <property type="entry name" value="oligo_HPY"/>
    <property type="match status" value="2"/>
</dbReference>